<dbReference type="InterPro" id="IPR036427">
    <property type="entry name" value="Bromodomain-like_sf"/>
</dbReference>
<dbReference type="SMART" id="SM00297">
    <property type="entry name" value="BROMO"/>
    <property type="match status" value="1"/>
</dbReference>
<keyword evidence="1 2" id="KW-0103">Bromodomain</keyword>
<protein>
    <recommendedName>
        <fullName evidence="3">Bromo domain-containing protein</fullName>
    </recommendedName>
</protein>
<dbReference type="PROSITE" id="PS50014">
    <property type="entry name" value="BROMODOMAIN_2"/>
    <property type="match status" value="1"/>
</dbReference>
<sequence>MPTEDVAEAPTSIDSLELPEINENQPIYECWDKAAKRMIASIWKHHQAWIFYEPVDPKKLNIPDYFDIIKQPMDFGTVKQKLNANQYLKFQDFLYDLNLVFENCLQYNGENSQVSTMCKGVREEFNKLYYHLGMDFYL</sequence>
<organism evidence="4 5">
    <name type="scientific">Halteria grandinella</name>
    <dbReference type="NCBI Taxonomy" id="5974"/>
    <lineage>
        <taxon>Eukaryota</taxon>
        <taxon>Sar</taxon>
        <taxon>Alveolata</taxon>
        <taxon>Ciliophora</taxon>
        <taxon>Intramacronucleata</taxon>
        <taxon>Spirotrichea</taxon>
        <taxon>Stichotrichia</taxon>
        <taxon>Sporadotrichida</taxon>
        <taxon>Halteriidae</taxon>
        <taxon>Halteria</taxon>
    </lineage>
</organism>
<keyword evidence="5" id="KW-1185">Reference proteome</keyword>
<dbReference type="AlphaFoldDB" id="A0A8J8P3X8"/>
<evidence type="ECO:0000259" key="3">
    <source>
        <dbReference type="PROSITE" id="PS50014"/>
    </source>
</evidence>
<comment type="caution">
    <text evidence="4">The sequence shown here is derived from an EMBL/GenBank/DDBJ whole genome shotgun (WGS) entry which is preliminary data.</text>
</comment>
<dbReference type="Gene3D" id="1.20.920.10">
    <property type="entry name" value="Bromodomain-like"/>
    <property type="match status" value="1"/>
</dbReference>
<name>A0A8J8P3X8_HALGN</name>
<dbReference type="OrthoDB" id="310978at2759"/>
<proteinExistence type="predicted"/>
<dbReference type="SUPFAM" id="SSF47370">
    <property type="entry name" value="Bromodomain"/>
    <property type="match status" value="1"/>
</dbReference>
<evidence type="ECO:0000256" key="1">
    <source>
        <dbReference type="ARBA" id="ARBA00023117"/>
    </source>
</evidence>
<dbReference type="Pfam" id="PF00439">
    <property type="entry name" value="Bromodomain"/>
    <property type="match status" value="1"/>
</dbReference>
<feature type="domain" description="Bromo" evidence="3">
    <location>
        <begin position="43"/>
        <end position="115"/>
    </location>
</feature>
<gene>
    <name evidence="4" type="ORF">FGO68_gene14583</name>
</gene>
<dbReference type="EMBL" id="RRYP01001714">
    <property type="protein sequence ID" value="TNV85575.1"/>
    <property type="molecule type" value="Genomic_DNA"/>
</dbReference>
<dbReference type="InterPro" id="IPR018359">
    <property type="entry name" value="Bromodomain_CS"/>
</dbReference>
<evidence type="ECO:0000256" key="2">
    <source>
        <dbReference type="PROSITE-ProRule" id="PRU00035"/>
    </source>
</evidence>
<dbReference type="PANTHER" id="PTHR45926">
    <property type="entry name" value="OSJNBA0053K19.4 PROTEIN"/>
    <property type="match status" value="1"/>
</dbReference>
<reference evidence="4" key="1">
    <citation type="submission" date="2019-06" db="EMBL/GenBank/DDBJ databases">
        <authorList>
            <person name="Zheng W."/>
        </authorList>
    </citation>
    <scope>NUCLEOTIDE SEQUENCE</scope>
    <source>
        <strain evidence="4">QDHG01</strain>
    </source>
</reference>
<evidence type="ECO:0000313" key="4">
    <source>
        <dbReference type="EMBL" id="TNV85575.1"/>
    </source>
</evidence>
<dbReference type="PROSITE" id="PS00633">
    <property type="entry name" value="BROMODOMAIN_1"/>
    <property type="match status" value="1"/>
</dbReference>
<accession>A0A8J8P3X8</accession>
<evidence type="ECO:0000313" key="5">
    <source>
        <dbReference type="Proteomes" id="UP000785679"/>
    </source>
</evidence>
<dbReference type="Proteomes" id="UP000785679">
    <property type="component" value="Unassembled WGS sequence"/>
</dbReference>
<dbReference type="InterPro" id="IPR001487">
    <property type="entry name" value="Bromodomain"/>
</dbReference>
<dbReference type="PRINTS" id="PR00503">
    <property type="entry name" value="BROMODOMAIN"/>
</dbReference>